<dbReference type="PANTHER" id="PTHR34129:SF1">
    <property type="entry name" value="DUF952 DOMAIN-CONTAINING PROTEIN"/>
    <property type="match status" value="1"/>
</dbReference>
<dbReference type="SUPFAM" id="SSF56399">
    <property type="entry name" value="ADP-ribosylation"/>
    <property type="match status" value="1"/>
</dbReference>
<accession>A0A846YJF9</accession>
<keyword evidence="2" id="KW-1185">Reference proteome</keyword>
<gene>
    <name evidence="1" type="ORF">HGA15_27065</name>
</gene>
<dbReference type="InterPro" id="IPR009297">
    <property type="entry name" value="DUF952"/>
</dbReference>
<dbReference type="RefSeq" id="WP_062974333.1">
    <property type="nucleotide sequence ID" value="NZ_JAAXOT010000017.1"/>
</dbReference>
<dbReference type="PANTHER" id="PTHR34129">
    <property type="entry name" value="BLR1139 PROTEIN"/>
    <property type="match status" value="1"/>
</dbReference>
<evidence type="ECO:0000313" key="2">
    <source>
        <dbReference type="Proteomes" id="UP000570678"/>
    </source>
</evidence>
<sequence>MPCDTHTLVHLCSPGEWATARQWGGHRPASLATEGFVHLSAPHQVHLPANRLFAGRSDMLLLRLDPARLDAPVRWEPGVPGDDPALRFPHLYGPIPVSAVIGVEPYRPGPDGMYLPLTG</sequence>
<dbReference type="Pfam" id="PF06108">
    <property type="entry name" value="DUF952"/>
    <property type="match status" value="1"/>
</dbReference>
<evidence type="ECO:0000313" key="1">
    <source>
        <dbReference type="EMBL" id="NKY59746.1"/>
    </source>
</evidence>
<protein>
    <submittedName>
        <fullName evidence="1">DUF952 domain-containing protein</fullName>
    </submittedName>
</protein>
<proteinExistence type="predicted"/>
<organism evidence="1 2">
    <name type="scientific">Nocardia flavorosea</name>
    <dbReference type="NCBI Taxonomy" id="53429"/>
    <lineage>
        <taxon>Bacteria</taxon>
        <taxon>Bacillati</taxon>
        <taxon>Actinomycetota</taxon>
        <taxon>Actinomycetes</taxon>
        <taxon>Mycobacteriales</taxon>
        <taxon>Nocardiaceae</taxon>
        <taxon>Nocardia</taxon>
    </lineage>
</organism>
<dbReference type="Proteomes" id="UP000570678">
    <property type="component" value="Unassembled WGS sequence"/>
</dbReference>
<dbReference type="EMBL" id="JAAXOT010000017">
    <property type="protein sequence ID" value="NKY59746.1"/>
    <property type="molecule type" value="Genomic_DNA"/>
</dbReference>
<reference evidence="1 2" key="1">
    <citation type="submission" date="2020-04" db="EMBL/GenBank/DDBJ databases">
        <title>MicrobeNet Type strains.</title>
        <authorList>
            <person name="Nicholson A.C."/>
        </authorList>
    </citation>
    <scope>NUCLEOTIDE SEQUENCE [LARGE SCALE GENOMIC DNA]</scope>
    <source>
        <strain evidence="1 2">JCM 3332</strain>
    </source>
</reference>
<comment type="caution">
    <text evidence="1">The sequence shown here is derived from an EMBL/GenBank/DDBJ whole genome shotgun (WGS) entry which is preliminary data.</text>
</comment>
<name>A0A846YJF9_9NOCA</name>
<dbReference type="Gene3D" id="3.20.170.20">
    <property type="entry name" value="Protein of unknown function DUF952"/>
    <property type="match status" value="1"/>
</dbReference>
<dbReference type="AlphaFoldDB" id="A0A846YJF9"/>